<reference evidence="3" key="1">
    <citation type="journal article" date="2021" name="Curr. Microbiol.">
        <title>Complete genome of nocamycin-producing strain Saccharothrix syringae NRRL B-16468 reveals the biosynthetic potential for secondary metabolites.</title>
        <authorList>
            <person name="Mo X."/>
            <person name="Yang S."/>
        </authorList>
    </citation>
    <scope>NUCLEOTIDE SEQUENCE [LARGE SCALE GENOMIC DNA]</scope>
    <source>
        <strain evidence="3">ATCC 51364 / DSM 43886 / JCM 6844 / KCTC 9398 / NBRC 14523 / NRRL B-16468 / INA 2240</strain>
    </source>
</reference>
<proteinExistence type="predicted"/>
<dbReference type="KEGG" id="ssyi:EKG83_16550"/>
<evidence type="ECO:0000256" key="1">
    <source>
        <dbReference type="SAM" id="MobiDB-lite"/>
    </source>
</evidence>
<keyword evidence="3" id="KW-1185">Reference proteome</keyword>
<dbReference type="RefSeq" id="WP_033430961.1">
    <property type="nucleotide sequence ID" value="NZ_CP034550.1"/>
</dbReference>
<protein>
    <submittedName>
        <fullName evidence="2">Uncharacterized protein</fullName>
    </submittedName>
</protein>
<organism evidence="2 3">
    <name type="scientific">Saccharothrix syringae</name>
    <name type="common">Nocardiopsis syringae</name>
    <dbReference type="NCBI Taxonomy" id="103733"/>
    <lineage>
        <taxon>Bacteria</taxon>
        <taxon>Bacillati</taxon>
        <taxon>Actinomycetota</taxon>
        <taxon>Actinomycetes</taxon>
        <taxon>Pseudonocardiales</taxon>
        <taxon>Pseudonocardiaceae</taxon>
        <taxon>Saccharothrix</taxon>
    </lineage>
</organism>
<accession>A0A5Q0GZ82</accession>
<evidence type="ECO:0000313" key="2">
    <source>
        <dbReference type="EMBL" id="QFZ18844.1"/>
    </source>
</evidence>
<gene>
    <name evidence="2" type="ORF">EKG83_16550</name>
</gene>
<evidence type="ECO:0000313" key="3">
    <source>
        <dbReference type="Proteomes" id="UP000325787"/>
    </source>
</evidence>
<sequence length="419" mass="45664">MVADGAWLHLQRTAGNSAVASSISRLRPPTAVQRTVVGPAGPLGDPAGVFELLGTAPNGEWEIAAARSLVDDHVVRNLADKAPAALKGLRSSLDERVKLAQAIVSIANNGILTRQDRERKNIRAQPSIDVETEASADKISLSQSETGPRDDAAQVAGLLEHQAMSVRMEKYVEEGGKQVPEKWLGSDSFRREEIEEAVKTELGMSMADYRREAGSSPALGKVLYQAVMKVRGRNPALTRMLAERAANSAIFGGSTGAPAPDVRKTFEAMGLDRPREGSHELRVSRSMPANALEFILLPRCLYAFNSLLRAHIKTDLTLHYVDGTHAVEVSWVPMVGMQQVKFQVESPNWKQALEEILQKESRVFAHVTRPLKEFTPPPARPPQFMTSAAMKPLTPEDLVIAGKVMGRNRAAKLSSLGMM</sequence>
<dbReference type="AlphaFoldDB" id="A0A5Q0GZ82"/>
<dbReference type="Proteomes" id="UP000325787">
    <property type="component" value="Chromosome"/>
</dbReference>
<name>A0A5Q0GZ82_SACSY</name>
<dbReference type="EMBL" id="CP034550">
    <property type="protein sequence ID" value="QFZ18844.1"/>
    <property type="molecule type" value="Genomic_DNA"/>
</dbReference>
<feature type="region of interest" description="Disordered" evidence="1">
    <location>
        <begin position="122"/>
        <end position="149"/>
    </location>
</feature>